<accession>A0ACB5TXX0</accession>
<protein>
    <submittedName>
        <fullName evidence="1">Unnamed protein product</fullName>
    </submittedName>
</protein>
<comment type="caution">
    <text evidence="1">The sequence shown here is derived from an EMBL/GenBank/DDBJ whole genome shotgun (WGS) entry which is preliminary data.</text>
</comment>
<evidence type="ECO:0000313" key="2">
    <source>
        <dbReference type="Proteomes" id="UP001165101"/>
    </source>
</evidence>
<reference evidence="1" key="1">
    <citation type="submission" date="2023-04" db="EMBL/GenBank/DDBJ databases">
        <title>Candida boidinii NBRC 1967.</title>
        <authorList>
            <person name="Ichikawa N."/>
            <person name="Sato H."/>
            <person name="Tonouchi N."/>
        </authorList>
    </citation>
    <scope>NUCLEOTIDE SEQUENCE</scope>
    <source>
        <strain evidence="1">NBRC 1967</strain>
    </source>
</reference>
<sequence length="314" mass="35223">MQPIDLKIFATNLQDDNLSSIFSKLSTGGTNMTSITGNSMNNAATNVASTLATTSSVTTTAMQKPLITSKPKPPITPKRDNFEYAEALYDYIPQQKDDLQFKSGDKIKIIEKKSEYWWFGELNSKTGMMPANYVKLLTNTNTSNVSLPVSSNTTGSYPDKKEDDLAPPSYSAPSGPPPNNNYQQQPYQQQPYQQQPYQQQPYQQQPYQQQPYQQQPYQQQGQQLQQQLQQKLQQQGQNAMQSYQQQPYQQQQQQVQQQQQPQTILVENPQDNNTNVNNNQVISEGAKKFGSKLGNAAIFGAGATIGSNIVNSIF</sequence>
<organism evidence="1 2">
    <name type="scientific">Candida boidinii</name>
    <name type="common">Yeast</name>
    <dbReference type="NCBI Taxonomy" id="5477"/>
    <lineage>
        <taxon>Eukaryota</taxon>
        <taxon>Fungi</taxon>
        <taxon>Dikarya</taxon>
        <taxon>Ascomycota</taxon>
        <taxon>Saccharomycotina</taxon>
        <taxon>Pichiomycetes</taxon>
        <taxon>Pichiales</taxon>
        <taxon>Pichiaceae</taxon>
        <taxon>Ogataea</taxon>
        <taxon>Ogataea/Candida clade</taxon>
    </lineage>
</organism>
<proteinExistence type="predicted"/>
<evidence type="ECO:0000313" key="1">
    <source>
        <dbReference type="EMBL" id="GME97179.1"/>
    </source>
</evidence>
<dbReference type="Proteomes" id="UP001165101">
    <property type="component" value="Unassembled WGS sequence"/>
</dbReference>
<keyword evidence="2" id="KW-1185">Reference proteome</keyword>
<name>A0ACB5TXX0_CANBO</name>
<gene>
    <name evidence="1" type="ORF">Cboi01_000452600</name>
</gene>
<dbReference type="EMBL" id="BSXV01002952">
    <property type="protein sequence ID" value="GME97179.1"/>
    <property type="molecule type" value="Genomic_DNA"/>
</dbReference>